<keyword evidence="15" id="KW-1133">Transmembrane helix</keyword>
<feature type="domain" description="S1 motif" evidence="16">
    <location>
        <begin position="247"/>
        <end position="318"/>
    </location>
</feature>
<dbReference type="InterPro" id="IPR024054">
    <property type="entry name" value="TIF2_asu_middle_sf"/>
</dbReference>
<dbReference type="Pfam" id="PF00702">
    <property type="entry name" value="Hydrolase"/>
    <property type="match status" value="1"/>
</dbReference>
<dbReference type="GO" id="GO:0005850">
    <property type="term" value="C:eukaryotic translation initiation factor 2 complex"/>
    <property type="evidence" value="ECO:0007669"/>
    <property type="project" value="TreeGrafter"/>
</dbReference>
<evidence type="ECO:0000256" key="12">
    <source>
        <dbReference type="ARBA" id="ARBA00023276"/>
    </source>
</evidence>
<dbReference type="FunFam" id="1.10.150.190:FF:000003">
    <property type="entry name" value="Eukaryotic translation initiation factor 2 subunit alpha"/>
    <property type="match status" value="1"/>
</dbReference>
<dbReference type="SFLD" id="SFLDG01129">
    <property type="entry name" value="C1.5:_HAD__Beta-PGM__Phosphata"/>
    <property type="match status" value="1"/>
</dbReference>
<gene>
    <name evidence="17" type="ORF">APUTEX25_003452</name>
</gene>
<organism evidence="17 18">
    <name type="scientific">Auxenochlorella protothecoides</name>
    <name type="common">Green microalga</name>
    <name type="synonym">Chlorella protothecoides</name>
    <dbReference type="NCBI Taxonomy" id="3075"/>
    <lineage>
        <taxon>Eukaryota</taxon>
        <taxon>Viridiplantae</taxon>
        <taxon>Chlorophyta</taxon>
        <taxon>core chlorophytes</taxon>
        <taxon>Trebouxiophyceae</taxon>
        <taxon>Chlorellales</taxon>
        <taxon>Chlorellaceae</taxon>
        <taxon>Auxenochlorella</taxon>
    </lineage>
</organism>
<dbReference type="GO" id="GO:0009523">
    <property type="term" value="C:photosystem II"/>
    <property type="evidence" value="ECO:0007669"/>
    <property type="project" value="UniProtKB-KW"/>
</dbReference>
<keyword evidence="11 15" id="KW-0472">Membrane</keyword>
<dbReference type="Gene3D" id="1.10.150.190">
    <property type="entry name" value="Translation initiation factor 2, subunit 1, domain 2"/>
    <property type="match status" value="1"/>
</dbReference>
<dbReference type="PANTHER" id="PTHR10602">
    <property type="entry name" value="EUKARYOTIC TRANSLATION INITIATION FACTOR 2 SUBUNIT 1"/>
    <property type="match status" value="1"/>
</dbReference>
<protein>
    <recommendedName>
        <fullName evidence="13">PSII 6.1 kDa protein</fullName>
    </recommendedName>
</protein>
<evidence type="ECO:0000256" key="14">
    <source>
        <dbReference type="SAM" id="Coils"/>
    </source>
</evidence>
<evidence type="ECO:0000256" key="8">
    <source>
        <dbReference type="ARBA" id="ARBA00022640"/>
    </source>
</evidence>
<dbReference type="EMBL" id="QOKY01000166">
    <property type="protein sequence ID" value="RMZ55314.1"/>
    <property type="molecule type" value="Genomic_DNA"/>
</dbReference>
<comment type="caution">
    <text evidence="17">The sequence shown here is derived from an EMBL/GenBank/DDBJ whole genome shotgun (WGS) entry which is preliminary data.</text>
</comment>
<evidence type="ECO:0000256" key="10">
    <source>
        <dbReference type="ARBA" id="ARBA00023078"/>
    </source>
</evidence>
<dbReference type="InterPro" id="IPR024055">
    <property type="entry name" value="TIF2_asu_C"/>
</dbReference>
<keyword evidence="10" id="KW-0793">Thylakoid</keyword>
<dbReference type="InterPro" id="IPR009806">
    <property type="entry name" value="PSII_PsbW_class2"/>
</dbReference>
<dbReference type="FunFam" id="3.30.70.1130:FF:000001">
    <property type="entry name" value="Eukaryotic translation initiation factor 2 subunit 1"/>
    <property type="match status" value="1"/>
</dbReference>
<evidence type="ECO:0000313" key="17">
    <source>
        <dbReference type="EMBL" id="RMZ55314.1"/>
    </source>
</evidence>
<evidence type="ECO:0000313" key="18">
    <source>
        <dbReference type="Proteomes" id="UP000279271"/>
    </source>
</evidence>
<keyword evidence="4" id="KW-0150">Chloroplast</keyword>
<dbReference type="Gene3D" id="1.10.150.240">
    <property type="entry name" value="Putative phosphatase, domain 2"/>
    <property type="match status" value="1"/>
</dbReference>
<dbReference type="FunFam" id="2.40.50.140:FF:000015">
    <property type="entry name" value="Eukaryotic translation initiation factor 2 subunit alpha"/>
    <property type="match status" value="1"/>
</dbReference>
<dbReference type="SMART" id="SM00316">
    <property type="entry name" value="S1"/>
    <property type="match status" value="1"/>
</dbReference>
<dbReference type="Gene3D" id="3.30.70.1130">
    <property type="entry name" value="EIF_2_alpha"/>
    <property type="match status" value="1"/>
</dbReference>
<keyword evidence="8" id="KW-0934">Plastid</keyword>
<keyword evidence="15" id="KW-0812">Transmembrane</keyword>
<evidence type="ECO:0000256" key="6">
    <source>
        <dbReference type="ARBA" id="ARBA00022540"/>
    </source>
</evidence>
<evidence type="ECO:0000256" key="4">
    <source>
        <dbReference type="ARBA" id="ARBA00022528"/>
    </source>
</evidence>
<dbReference type="InterPro" id="IPR044126">
    <property type="entry name" value="S1_IF2_alpha"/>
</dbReference>
<dbReference type="AlphaFoldDB" id="A0A3M7KZS8"/>
<evidence type="ECO:0000256" key="9">
    <source>
        <dbReference type="ARBA" id="ARBA00022917"/>
    </source>
</evidence>
<dbReference type="SUPFAM" id="SSF116742">
    <property type="entry name" value="eIF2alpha middle domain-like"/>
    <property type="match status" value="1"/>
</dbReference>
<dbReference type="Proteomes" id="UP000279271">
    <property type="component" value="Unassembled WGS sequence"/>
</dbReference>
<evidence type="ECO:0000259" key="16">
    <source>
        <dbReference type="PROSITE" id="PS50126"/>
    </source>
</evidence>
<dbReference type="GO" id="GO:0015979">
    <property type="term" value="P:photosynthesis"/>
    <property type="evidence" value="ECO:0007669"/>
    <property type="project" value="UniProtKB-KW"/>
</dbReference>
<dbReference type="GO" id="GO:0003723">
    <property type="term" value="F:RNA binding"/>
    <property type="evidence" value="ECO:0007669"/>
    <property type="project" value="InterPro"/>
</dbReference>
<name>A0A3M7KZS8_AUXPR</name>
<reference evidence="18" key="1">
    <citation type="journal article" date="2018" name="Algal Res.">
        <title>Characterization of plant carbon substrate utilization by Auxenochlorella protothecoides.</title>
        <authorList>
            <person name="Vogler B.W."/>
            <person name="Starkenburg S.R."/>
            <person name="Sudasinghe N."/>
            <person name="Schambach J.Y."/>
            <person name="Rollin J.A."/>
            <person name="Pattathil S."/>
            <person name="Barry A.N."/>
        </authorList>
    </citation>
    <scope>NUCLEOTIDE SEQUENCE [LARGE SCALE GENOMIC DNA]</scope>
    <source>
        <strain evidence="18">UTEX 25</strain>
    </source>
</reference>
<evidence type="ECO:0000256" key="13">
    <source>
        <dbReference type="ARBA" id="ARBA00031756"/>
    </source>
</evidence>
<evidence type="ECO:0000256" key="5">
    <source>
        <dbReference type="ARBA" id="ARBA00022531"/>
    </source>
</evidence>
<dbReference type="InterPro" id="IPR012340">
    <property type="entry name" value="NA-bd_OB-fold"/>
</dbReference>
<dbReference type="SUPFAM" id="SSF50249">
    <property type="entry name" value="Nucleic acid-binding proteins"/>
    <property type="match status" value="1"/>
</dbReference>
<dbReference type="Pfam" id="PF07541">
    <property type="entry name" value="EIF_2_alpha"/>
    <property type="match status" value="1"/>
</dbReference>
<proteinExistence type="inferred from homology"/>
<dbReference type="PANTHER" id="PTHR10602:SF0">
    <property type="entry name" value="EUKARYOTIC TRANSLATION INITIATION FACTOR 2 SUBUNIT 1"/>
    <property type="match status" value="1"/>
</dbReference>
<comment type="similarity">
    <text evidence="2">Belongs to the eIF-2-alpha family.</text>
</comment>
<keyword evidence="5" id="KW-0602">Photosynthesis</keyword>
<dbReference type="CDD" id="cd04452">
    <property type="entry name" value="S1_IF2_alpha"/>
    <property type="match status" value="1"/>
</dbReference>
<comment type="subcellular location">
    <subcellularLocation>
        <location evidence="1">Plastid</location>
        <location evidence="1">Chloroplast thylakoid membrane</location>
        <topology evidence="1">Single-pass membrane protein</topology>
    </subcellularLocation>
</comment>
<dbReference type="Pfam" id="PF07123">
    <property type="entry name" value="PsbW"/>
    <property type="match status" value="1"/>
</dbReference>
<dbReference type="GO" id="GO:0003743">
    <property type="term" value="F:translation initiation factor activity"/>
    <property type="evidence" value="ECO:0007669"/>
    <property type="project" value="UniProtKB-KW"/>
</dbReference>
<dbReference type="Gene3D" id="2.40.50.140">
    <property type="entry name" value="Nucleic acid-binding proteins"/>
    <property type="match status" value="1"/>
</dbReference>
<dbReference type="Gene3D" id="3.40.50.1000">
    <property type="entry name" value="HAD superfamily/HAD-like"/>
    <property type="match status" value="1"/>
</dbReference>
<accession>A0A3M7KZS8</accession>
<dbReference type="GO" id="GO:0033290">
    <property type="term" value="C:eukaryotic 48S preinitiation complex"/>
    <property type="evidence" value="ECO:0007669"/>
    <property type="project" value="TreeGrafter"/>
</dbReference>
<dbReference type="InterPro" id="IPR036412">
    <property type="entry name" value="HAD-like_sf"/>
</dbReference>
<dbReference type="InterPro" id="IPR011488">
    <property type="entry name" value="TIF_2_asu"/>
</dbReference>
<evidence type="ECO:0000256" key="3">
    <source>
        <dbReference type="ARBA" id="ARBA00010395"/>
    </source>
</evidence>
<feature type="transmembrane region" description="Helical" evidence="15">
    <location>
        <begin position="664"/>
        <end position="681"/>
    </location>
</feature>
<dbReference type="GO" id="GO:0043022">
    <property type="term" value="F:ribosome binding"/>
    <property type="evidence" value="ECO:0007669"/>
    <property type="project" value="TreeGrafter"/>
</dbReference>
<evidence type="ECO:0000256" key="7">
    <source>
        <dbReference type="ARBA" id="ARBA00022553"/>
    </source>
</evidence>
<dbReference type="Pfam" id="PF00575">
    <property type="entry name" value="S1"/>
    <property type="match status" value="1"/>
</dbReference>
<dbReference type="InterPro" id="IPR023198">
    <property type="entry name" value="PGP-like_dom2"/>
</dbReference>
<dbReference type="SFLD" id="SFLDS00003">
    <property type="entry name" value="Haloacid_Dehalogenase"/>
    <property type="match status" value="1"/>
</dbReference>
<keyword evidence="12" id="KW-0604">Photosystem II</keyword>
<dbReference type="InterPro" id="IPR023214">
    <property type="entry name" value="HAD_sf"/>
</dbReference>
<evidence type="ECO:0000256" key="1">
    <source>
        <dbReference type="ARBA" id="ARBA00004581"/>
    </source>
</evidence>
<keyword evidence="7" id="KW-0597">Phosphoprotein</keyword>
<dbReference type="PROSITE" id="PS50126">
    <property type="entry name" value="S1"/>
    <property type="match status" value="1"/>
</dbReference>
<keyword evidence="6" id="KW-0396">Initiation factor</keyword>
<evidence type="ECO:0000256" key="15">
    <source>
        <dbReference type="SAM" id="Phobius"/>
    </source>
</evidence>
<keyword evidence="9" id="KW-0648">Protein biosynthesis</keyword>
<feature type="coiled-coil region" evidence="14">
    <location>
        <begin position="505"/>
        <end position="537"/>
    </location>
</feature>
<dbReference type="SUPFAM" id="SSF110993">
    <property type="entry name" value="eIF-2-alpha, C-terminal domain"/>
    <property type="match status" value="1"/>
</dbReference>
<sequence>MPRLVSFDVDGTLIKSIGARANQLHREAFTAAFKQVFGIDTTIDVIPHHGSTDTLILVAVLVVHGIPKAEAMASLPALQQAMNSYFAANIDRAGDGLEVLPGVVDLLKALKEDTDFMTCLVTGNLEPIGWGKMQALGLSDLFSTPHFGGFGSDFCSGNTEETWRDRAEFIRLAAMKAAGQADGPITARFHIGDAPMDVQAAADAGAVPLGVTTGIYTKEQLLVAAPSATILEGLGDLFYESRYPEMDDVVMVQVKSIAEMGAYVSLLEYGGIEGMILLSELSRRRIRSVQKLIKVGRQEPVMVLRVDKEKGYIDLSKRRVNPEDVAKCEERFAKSRMVHSIMRHVAETCGVELDDLYSQVGWPLYRLYGHAYDAFRGMIPDPEPVLERLRTEVHSGETPAVLTPAVLDGILKNIKRRMTPQPIKIRADVEMTCFAYDGVEHIKGAMRAALAQSSEECEVSIKLVAPPLYVLTTQTLDKARGIEVLTAAVEACKASVEAQRGSLRVKEAARAVSEKEEKLLQEELEAAEAANREIAGDDESEEDFEEGMSVDVDAAPALAIITNAPTRCHVPVRRIDSTEIHECAMQTVCVSPSVGLRPVRSSGRSMMVCRAQAQPAQKRVALGGLVGAAVALPSLLATHPALALVDERLNGDGTGQILGINDASLFWVLAIVFGLVWAAYYNSQRDLGGDKGDDSGLTL</sequence>
<comment type="similarity">
    <text evidence="3">Belongs to the psbW family.</text>
</comment>
<evidence type="ECO:0000256" key="2">
    <source>
        <dbReference type="ARBA" id="ARBA00007223"/>
    </source>
</evidence>
<feature type="transmembrane region" description="Helical" evidence="15">
    <location>
        <begin position="620"/>
        <end position="644"/>
    </location>
</feature>
<evidence type="ECO:0000256" key="11">
    <source>
        <dbReference type="ARBA" id="ARBA00023136"/>
    </source>
</evidence>
<dbReference type="InterPro" id="IPR003029">
    <property type="entry name" value="S1_domain"/>
</dbReference>
<dbReference type="SUPFAM" id="SSF56784">
    <property type="entry name" value="HAD-like"/>
    <property type="match status" value="1"/>
</dbReference>
<keyword evidence="14" id="KW-0175">Coiled coil</keyword>
<dbReference type="GO" id="GO:0009535">
    <property type="term" value="C:chloroplast thylakoid membrane"/>
    <property type="evidence" value="ECO:0007669"/>
    <property type="project" value="UniProtKB-SubCell"/>
</dbReference>